<dbReference type="EMBL" id="CP000514">
    <property type="protein sequence ID" value="ABM18133.1"/>
    <property type="molecule type" value="Genomic_DNA"/>
</dbReference>
<dbReference type="STRING" id="351348.Maqu_1041"/>
<evidence type="ECO:0000313" key="1">
    <source>
        <dbReference type="EMBL" id="ABM18133.1"/>
    </source>
</evidence>
<gene>
    <name evidence="1" type="ordered locus">Maqu_1041</name>
</gene>
<dbReference type="KEGG" id="maq:Maqu_1041"/>
<reference evidence="2" key="1">
    <citation type="journal article" date="2011" name="Appl. Environ. Microbiol.">
        <title>Genomic potential of Marinobacter aquaeolei, a biogeochemical 'opportunitroph'.</title>
        <authorList>
            <person name="Singer E."/>
            <person name="Webb E.A."/>
            <person name="Nelson W.C."/>
            <person name="Heidelberg J.F."/>
            <person name="Ivanova N."/>
            <person name="Pati A."/>
            <person name="Edwards K.J."/>
        </authorList>
    </citation>
    <scope>NUCLEOTIDE SEQUENCE [LARGE SCALE GENOMIC DNA]</scope>
    <source>
        <strain evidence="2">ATCC 700491 / DSM 11845 / VT8</strain>
    </source>
</reference>
<dbReference type="eggNOG" id="ENOG5033IGN">
    <property type="taxonomic scope" value="Bacteria"/>
</dbReference>
<protein>
    <submittedName>
        <fullName evidence="1">Uncharacterized protein</fullName>
    </submittedName>
</protein>
<accession>A1TZG4</accession>
<sequence length="191" mass="21390">MAATVWHEAAPAPTGYAAHRHKHSPKIPEFTVSLPRFLDIEYCQTDDALFPTAIAWSLADGQMKTVVIAPEDVWLPEDGDLGDVDLLYLEEQGVPLLELARELHEDLPDQTVYVDGLDPDEILIDLIFSAVRQEAPFEIAPISELITGLNSEALEDRRRQLLFDEGLEPQLPENGVYSLLLLAREEGYLED</sequence>
<name>A1TZG4_MARN8</name>
<proteinExistence type="predicted"/>
<organism evidence="1 2">
    <name type="scientific">Marinobacter nauticus (strain ATCC 700491 / DSM 11845 / VT8)</name>
    <name type="common">Marinobacter aquaeolei</name>
    <dbReference type="NCBI Taxonomy" id="351348"/>
    <lineage>
        <taxon>Bacteria</taxon>
        <taxon>Pseudomonadati</taxon>
        <taxon>Pseudomonadota</taxon>
        <taxon>Gammaproteobacteria</taxon>
        <taxon>Pseudomonadales</taxon>
        <taxon>Marinobacteraceae</taxon>
        <taxon>Marinobacter</taxon>
    </lineage>
</organism>
<dbReference type="HOGENOM" id="CLU_117593_1_0_6"/>
<dbReference type="AlphaFoldDB" id="A1TZG4"/>
<evidence type="ECO:0000313" key="2">
    <source>
        <dbReference type="Proteomes" id="UP000000998"/>
    </source>
</evidence>
<dbReference type="Proteomes" id="UP000000998">
    <property type="component" value="Chromosome"/>
</dbReference>